<name>A0ABT3G6T8_9BACT</name>
<feature type="domain" description="Cysteine-rich CPCC" evidence="1">
    <location>
        <begin position="32"/>
        <end position="102"/>
    </location>
</feature>
<reference evidence="2" key="1">
    <citation type="submission" date="2022-10" db="EMBL/GenBank/DDBJ databases">
        <title>Luteolibacter sp. GHJ8, whole genome shotgun sequencing project.</title>
        <authorList>
            <person name="Zhao G."/>
            <person name="Shen L."/>
        </authorList>
    </citation>
    <scope>NUCLEOTIDE SEQUENCE</scope>
    <source>
        <strain evidence="2">GHJ8</strain>
    </source>
</reference>
<accession>A0ABT3G6T8</accession>
<comment type="caution">
    <text evidence="2">The sequence shown here is derived from an EMBL/GenBank/DDBJ whole genome shotgun (WGS) entry which is preliminary data.</text>
</comment>
<sequence length="282" mass="31579">MAELANALCLRTPCHDLPELNLTRLMNSTRHPCPCCGYRTYERVAGGTMQICPVCFWEDAPGEWPHNGSNPIPLAQAQANFEKMGACESQYIDLVRSPSGEEARSADWLSVDTFRNKVLDMIEEAFSEVALDGGVTLHQTWVIDEYGDEKEYLQAKLKDPETRWQDLSEAKLTDFSDSMVFFDGNGFRFHLPAFMRHALLTSVPDVYQAESEGVLLALDGGLNDSYHKKSLRLLSPPQLGATAAFLHFFAKYGEDGTQNYSRRGLKHGLDTFTPAFVNRATL</sequence>
<organism evidence="2 3">
    <name type="scientific">Luteolibacter rhizosphaerae</name>
    <dbReference type="NCBI Taxonomy" id="2989719"/>
    <lineage>
        <taxon>Bacteria</taxon>
        <taxon>Pseudomonadati</taxon>
        <taxon>Verrucomicrobiota</taxon>
        <taxon>Verrucomicrobiia</taxon>
        <taxon>Verrucomicrobiales</taxon>
        <taxon>Verrucomicrobiaceae</taxon>
        <taxon>Luteolibacter</taxon>
    </lineage>
</organism>
<dbReference type="Proteomes" id="UP001165653">
    <property type="component" value="Unassembled WGS sequence"/>
</dbReference>
<dbReference type="RefSeq" id="WP_264514821.1">
    <property type="nucleotide sequence ID" value="NZ_JAPDDR010000008.1"/>
</dbReference>
<protein>
    <submittedName>
        <fullName evidence="2">CPCC family cysteine-rich protein</fullName>
    </submittedName>
</protein>
<dbReference type="EMBL" id="JAPDDR010000008">
    <property type="protein sequence ID" value="MCW1915279.1"/>
    <property type="molecule type" value="Genomic_DNA"/>
</dbReference>
<evidence type="ECO:0000259" key="1">
    <source>
        <dbReference type="Pfam" id="PF14206"/>
    </source>
</evidence>
<dbReference type="InterPro" id="IPR046560">
    <property type="entry name" value="DUF6714"/>
</dbReference>
<dbReference type="Pfam" id="PF20461">
    <property type="entry name" value="DUF6714"/>
    <property type="match status" value="1"/>
</dbReference>
<proteinExistence type="predicted"/>
<dbReference type="InterPro" id="IPR025983">
    <property type="entry name" value="Cys_rich_CPCC"/>
</dbReference>
<evidence type="ECO:0000313" key="2">
    <source>
        <dbReference type="EMBL" id="MCW1915279.1"/>
    </source>
</evidence>
<keyword evidence="3" id="KW-1185">Reference proteome</keyword>
<dbReference type="Pfam" id="PF14206">
    <property type="entry name" value="Cys_rich_CPCC"/>
    <property type="match status" value="1"/>
</dbReference>
<gene>
    <name evidence="2" type="ORF">OJ996_16955</name>
</gene>
<evidence type="ECO:0000313" key="3">
    <source>
        <dbReference type="Proteomes" id="UP001165653"/>
    </source>
</evidence>